<dbReference type="Proteomes" id="UP000177583">
    <property type="component" value="Unassembled WGS sequence"/>
</dbReference>
<protein>
    <recommendedName>
        <fullName evidence="8">Ferredoxin</fullName>
    </recommendedName>
</protein>
<dbReference type="GO" id="GO:0009055">
    <property type="term" value="F:electron transfer activity"/>
    <property type="evidence" value="ECO:0007669"/>
    <property type="project" value="UniProtKB-UniRule"/>
</dbReference>
<evidence type="ECO:0000313" key="10">
    <source>
        <dbReference type="EMBL" id="OGH04985.1"/>
    </source>
</evidence>
<dbReference type="SUPFAM" id="SSF54862">
    <property type="entry name" value="4Fe-4S ferredoxins"/>
    <property type="match status" value="1"/>
</dbReference>
<dbReference type="AlphaFoldDB" id="A0A1F6H3P3"/>
<evidence type="ECO:0000259" key="9">
    <source>
        <dbReference type="PROSITE" id="PS51379"/>
    </source>
</evidence>
<dbReference type="InterPro" id="IPR001080">
    <property type="entry name" value="3Fe4S_ferredoxin"/>
</dbReference>
<dbReference type="InterPro" id="IPR017896">
    <property type="entry name" value="4Fe4S_Fe-S-bd"/>
</dbReference>
<evidence type="ECO:0000256" key="4">
    <source>
        <dbReference type="ARBA" id="ARBA00022723"/>
    </source>
</evidence>
<evidence type="ECO:0000256" key="7">
    <source>
        <dbReference type="ARBA" id="ARBA00023014"/>
    </source>
</evidence>
<gene>
    <name evidence="10" type="ORF">A2557_08410</name>
</gene>
<evidence type="ECO:0000256" key="6">
    <source>
        <dbReference type="ARBA" id="ARBA00023004"/>
    </source>
</evidence>
<evidence type="ECO:0000256" key="3">
    <source>
        <dbReference type="ARBA" id="ARBA00022485"/>
    </source>
</evidence>
<evidence type="ECO:0000256" key="2">
    <source>
        <dbReference type="ARBA" id="ARBA00022448"/>
    </source>
</evidence>
<dbReference type="GO" id="GO:0005506">
    <property type="term" value="F:iron ion binding"/>
    <property type="evidence" value="ECO:0007669"/>
    <property type="project" value="UniProtKB-UniRule"/>
</dbReference>
<keyword evidence="2 8" id="KW-0813">Transport</keyword>
<dbReference type="EMBL" id="MFNF01000001">
    <property type="protein sequence ID" value="OGH04985.1"/>
    <property type="molecule type" value="Genomic_DNA"/>
</dbReference>
<dbReference type="Pfam" id="PF13370">
    <property type="entry name" value="Fer4_13"/>
    <property type="match status" value="1"/>
</dbReference>
<accession>A0A1F6H3P3</accession>
<evidence type="ECO:0000256" key="1">
    <source>
        <dbReference type="ARBA" id="ARBA00001966"/>
    </source>
</evidence>
<name>A0A1F6H3P3_9PROT</name>
<comment type="caution">
    <text evidence="10">The sequence shown here is derived from an EMBL/GenBank/DDBJ whole genome shotgun (WGS) entry which is preliminary data.</text>
</comment>
<dbReference type="PANTHER" id="PTHR39163:SF1">
    <property type="entry name" value="FERREDOXIN"/>
    <property type="match status" value="1"/>
</dbReference>
<keyword evidence="6 8" id="KW-0408">Iron</keyword>
<dbReference type="InterPro" id="IPR052395">
    <property type="entry name" value="ET_Ferredoxin"/>
</dbReference>
<feature type="domain" description="4Fe-4S ferredoxin-type" evidence="9">
    <location>
        <begin position="6"/>
        <end position="34"/>
    </location>
</feature>
<keyword evidence="7 8" id="KW-0411">Iron-sulfur</keyword>
<dbReference type="GO" id="GO:0051539">
    <property type="term" value="F:4 iron, 4 sulfur cluster binding"/>
    <property type="evidence" value="ECO:0007669"/>
    <property type="project" value="UniProtKB-KW"/>
</dbReference>
<comment type="cofactor">
    <cofactor evidence="1">
        <name>[4Fe-4S] cluster</name>
        <dbReference type="ChEBI" id="CHEBI:49883"/>
    </cofactor>
</comment>
<evidence type="ECO:0000256" key="8">
    <source>
        <dbReference type="RuleBase" id="RU368020"/>
    </source>
</evidence>
<dbReference type="PRINTS" id="PR00352">
    <property type="entry name" value="3FE4SFRDOXIN"/>
</dbReference>
<organism evidence="10 11">
    <name type="scientific">Candidatus Lambdaproteobacteria bacterium RIFOXYD2_FULL_56_26</name>
    <dbReference type="NCBI Taxonomy" id="1817773"/>
    <lineage>
        <taxon>Bacteria</taxon>
        <taxon>Pseudomonadati</taxon>
        <taxon>Pseudomonadota</taxon>
        <taxon>Candidatus Lambdaproteobacteria</taxon>
    </lineage>
</organism>
<keyword evidence="4 8" id="KW-0479">Metal-binding</keyword>
<proteinExistence type="predicted"/>
<keyword evidence="5 8" id="KW-0249">Electron transport</keyword>
<comment type="function">
    <text evidence="8">Ferredoxins are iron-sulfur proteins that transfer electrons in a wide variety of metabolic reactions.</text>
</comment>
<keyword evidence="3" id="KW-0004">4Fe-4S</keyword>
<evidence type="ECO:0000313" key="11">
    <source>
        <dbReference type="Proteomes" id="UP000177583"/>
    </source>
</evidence>
<dbReference type="PANTHER" id="PTHR39163">
    <property type="entry name" value="FERREDOXIN"/>
    <property type="match status" value="1"/>
</dbReference>
<sequence length="66" mass="7335">MSEPKKIAYVDKDACTSCHLCVDELPEVFVMDPDDLAEVHNPTGAEEDAIQDSIDTCPGECIHWKE</sequence>
<dbReference type="Gene3D" id="3.30.70.20">
    <property type="match status" value="1"/>
</dbReference>
<evidence type="ECO:0000256" key="5">
    <source>
        <dbReference type="ARBA" id="ARBA00022982"/>
    </source>
</evidence>
<reference evidence="10 11" key="1">
    <citation type="journal article" date="2016" name="Nat. Commun.">
        <title>Thousands of microbial genomes shed light on interconnected biogeochemical processes in an aquifer system.</title>
        <authorList>
            <person name="Anantharaman K."/>
            <person name="Brown C.T."/>
            <person name="Hug L.A."/>
            <person name="Sharon I."/>
            <person name="Castelle C.J."/>
            <person name="Probst A.J."/>
            <person name="Thomas B.C."/>
            <person name="Singh A."/>
            <person name="Wilkins M.J."/>
            <person name="Karaoz U."/>
            <person name="Brodie E.L."/>
            <person name="Williams K.H."/>
            <person name="Hubbard S.S."/>
            <person name="Banfield J.F."/>
        </authorList>
    </citation>
    <scope>NUCLEOTIDE SEQUENCE [LARGE SCALE GENOMIC DNA]</scope>
</reference>
<dbReference type="PROSITE" id="PS51379">
    <property type="entry name" value="4FE4S_FER_2"/>
    <property type="match status" value="1"/>
</dbReference>